<protein>
    <submittedName>
        <fullName evidence="2">F-box domain-containing protein</fullName>
    </submittedName>
</protein>
<evidence type="ECO:0000256" key="1">
    <source>
        <dbReference type="SAM" id="MobiDB-lite"/>
    </source>
</evidence>
<sequence>MAQTPVLHTLPAELVREIIRASCEESSEIVLPVPTPPSPVLSASQFCSRWRTIAHRERALWQNFRIDLPDALSEAQYETLMNYLANGARSNRLTLALRQDVHRALDVNPAIHILITYAPHLRSLSLELPAETFIELLTLPVPPLALHHLEELSVGVRVTEEIEDAFGAVDTLPSPFFNIAPQLTTLTLGYDRLRPIPLMPFPIEPFNLPWNQLTRVNAVNVWCDVNHFFLFALRSPNLTEFVLTLDAEDTEDPESPDDISTLPNLRKFHVTFLDFYRWLWTNTTMPGIVDLKIATYIDDLEWEDDAFEEFMDRSCFNLTHLELHFGLHNLCLAMPQLLNRSPELQELTVRWTREDEPEEAMDNTPLMALLAYDPNTPLKNPQIHTLRVDATRGSLQMLTSRATAPNSTLKEVVLYAREPAACVSVFATEIYRIRAAGVHVRCEEIVFPDKWVYQDQTDLDPRPMEEDDEEEEETTGSEEEEADAEESGS</sequence>
<evidence type="ECO:0000313" key="3">
    <source>
        <dbReference type="Proteomes" id="UP001362999"/>
    </source>
</evidence>
<name>A0AAW0D1J5_9AGAR</name>
<evidence type="ECO:0000313" key="2">
    <source>
        <dbReference type="EMBL" id="KAK7046400.1"/>
    </source>
</evidence>
<comment type="caution">
    <text evidence="2">The sequence shown here is derived from an EMBL/GenBank/DDBJ whole genome shotgun (WGS) entry which is preliminary data.</text>
</comment>
<proteinExistence type="predicted"/>
<dbReference type="AlphaFoldDB" id="A0AAW0D1J5"/>
<keyword evidence="3" id="KW-1185">Reference proteome</keyword>
<organism evidence="2 3">
    <name type="scientific">Favolaschia claudopus</name>
    <dbReference type="NCBI Taxonomy" id="2862362"/>
    <lineage>
        <taxon>Eukaryota</taxon>
        <taxon>Fungi</taxon>
        <taxon>Dikarya</taxon>
        <taxon>Basidiomycota</taxon>
        <taxon>Agaricomycotina</taxon>
        <taxon>Agaricomycetes</taxon>
        <taxon>Agaricomycetidae</taxon>
        <taxon>Agaricales</taxon>
        <taxon>Marasmiineae</taxon>
        <taxon>Mycenaceae</taxon>
        <taxon>Favolaschia</taxon>
    </lineage>
</organism>
<accession>A0AAW0D1J5</accession>
<feature type="region of interest" description="Disordered" evidence="1">
    <location>
        <begin position="454"/>
        <end position="489"/>
    </location>
</feature>
<feature type="compositionally biased region" description="Acidic residues" evidence="1">
    <location>
        <begin position="465"/>
        <end position="489"/>
    </location>
</feature>
<reference evidence="2 3" key="1">
    <citation type="journal article" date="2024" name="J Genomics">
        <title>Draft genome sequencing and assembly of Favolaschia claudopus CIRM-BRFM 2984 isolated from oak limbs.</title>
        <authorList>
            <person name="Navarro D."/>
            <person name="Drula E."/>
            <person name="Chaduli D."/>
            <person name="Cazenave R."/>
            <person name="Ahrendt S."/>
            <person name="Wang J."/>
            <person name="Lipzen A."/>
            <person name="Daum C."/>
            <person name="Barry K."/>
            <person name="Grigoriev I.V."/>
            <person name="Favel A."/>
            <person name="Rosso M.N."/>
            <person name="Martin F."/>
        </authorList>
    </citation>
    <scope>NUCLEOTIDE SEQUENCE [LARGE SCALE GENOMIC DNA]</scope>
    <source>
        <strain evidence="2 3">CIRM-BRFM 2984</strain>
    </source>
</reference>
<dbReference type="SUPFAM" id="SSF52047">
    <property type="entry name" value="RNI-like"/>
    <property type="match status" value="1"/>
</dbReference>
<gene>
    <name evidence="2" type="ORF">R3P38DRAFT_3257761</name>
</gene>
<dbReference type="Proteomes" id="UP001362999">
    <property type="component" value="Unassembled WGS sequence"/>
</dbReference>
<dbReference type="EMBL" id="JAWWNJ010000010">
    <property type="protein sequence ID" value="KAK7046400.1"/>
    <property type="molecule type" value="Genomic_DNA"/>
</dbReference>